<comment type="cofactor">
    <cofactor evidence="1 11">
        <name>pyridoxal 5'-phosphate</name>
        <dbReference type="ChEBI" id="CHEBI:597326"/>
    </cofactor>
</comment>
<evidence type="ECO:0000259" key="12">
    <source>
        <dbReference type="Pfam" id="PF00266"/>
    </source>
</evidence>
<feature type="domain" description="Aminotransferase class V" evidence="12">
    <location>
        <begin position="2"/>
        <end position="356"/>
    </location>
</feature>
<dbReference type="AlphaFoldDB" id="A0A2Z5FVH6"/>
<evidence type="ECO:0000256" key="5">
    <source>
        <dbReference type="ARBA" id="ARBA00022679"/>
    </source>
</evidence>
<sequence length="381" mass="40329">MDANATTPLALEVFEAMRPYMVESFGNASSIHYHGRHARGAVEQARASVAALLHCSPSEVVFTSGGTEGDNLALFGLVQPGDHVITTAIEHHAVLHAAERLQQRGVEVTFVRVGSDCVVDPADIRHALQPNTRLISVMMANNETGAIQPVEEIGCIAAEADAYFHSDAVQAAGKLTIDVEKIGCDLLTIAGHKMYGPQGAGALFVRRETRLEPLFFGGSHERQRRAGTENVAGIVGLGKAAQLALHAIDQGAPAHIAALRDRLETGILQTIETAGINSGHAHRVPNTTNVWFDEFEGESLAIALDLKGLAVSGGSACSSGASEASHVLTAMGLPPKRAQASLRFSLTKDTSQNDVDFALDLIGSVFSRLHEVSSVPLMNRG</sequence>
<protein>
    <recommendedName>
        <fullName evidence="4">cysteine desulfurase</fullName>
        <ecNumber evidence="4">2.8.1.7</ecNumber>
    </recommendedName>
</protein>
<name>A0A2Z5FVH6_9BACT</name>
<dbReference type="InterPro" id="IPR016454">
    <property type="entry name" value="Cysteine_dSase"/>
</dbReference>
<dbReference type="Gene3D" id="1.10.260.50">
    <property type="match status" value="1"/>
</dbReference>
<dbReference type="Proteomes" id="UP000253606">
    <property type="component" value="Chromosome"/>
</dbReference>
<keyword evidence="9" id="KW-0411">Iron-sulfur</keyword>
<organism evidence="13 14">
    <name type="scientific">Acidisarcina polymorpha</name>
    <dbReference type="NCBI Taxonomy" id="2211140"/>
    <lineage>
        <taxon>Bacteria</taxon>
        <taxon>Pseudomonadati</taxon>
        <taxon>Acidobacteriota</taxon>
        <taxon>Terriglobia</taxon>
        <taxon>Terriglobales</taxon>
        <taxon>Acidobacteriaceae</taxon>
        <taxon>Acidisarcina</taxon>
    </lineage>
</organism>
<comment type="catalytic activity">
    <reaction evidence="10">
        <text>(sulfur carrier)-H + L-cysteine = (sulfur carrier)-SH + L-alanine</text>
        <dbReference type="Rhea" id="RHEA:43892"/>
        <dbReference type="Rhea" id="RHEA-COMP:14737"/>
        <dbReference type="Rhea" id="RHEA-COMP:14739"/>
        <dbReference type="ChEBI" id="CHEBI:29917"/>
        <dbReference type="ChEBI" id="CHEBI:35235"/>
        <dbReference type="ChEBI" id="CHEBI:57972"/>
        <dbReference type="ChEBI" id="CHEBI:64428"/>
        <dbReference type="EC" id="2.8.1.7"/>
    </reaction>
</comment>
<dbReference type="InterPro" id="IPR015421">
    <property type="entry name" value="PyrdxlP-dep_Trfase_major"/>
</dbReference>
<dbReference type="InterPro" id="IPR015422">
    <property type="entry name" value="PyrdxlP-dep_Trfase_small"/>
</dbReference>
<dbReference type="Gene3D" id="3.40.640.10">
    <property type="entry name" value="Type I PLP-dependent aspartate aminotransferase-like (Major domain)"/>
    <property type="match status" value="1"/>
</dbReference>
<evidence type="ECO:0000256" key="7">
    <source>
        <dbReference type="ARBA" id="ARBA00022898"/>
    </source>
</evidence>
<keyword evidence="5" id="KW-0808">Transferase</keyword>
<dbReference type="KEGG" id="abas:ACPOL_1014"/>
<keyword evidence="6" id="KW-0479">Metal-binding</keyword>
<dbReference type="InterPro" id="IPR000192">
    <property type="entry name" value="Aminotrans_V_dom"/>
</dbReference>
<dbReference type="Gene3D" id="3.90.1150.10">
    <property type="entry name" value="Aspartate Aminotransferase, domain 1"/>
    <property type="match status" value="1"/>
</dbReference>
<keyword evidence="7" id="KW-0663">Pyridoxal phosphate</keyword>
<dbReference type="PANTHER" id="PTHR11601">
    <property type="entry name" value="CYSTEINE DESULFURYLASE FAMILY MEMBER"/>
    <property type="match status" value="1"/>
</dbReference>
<dbReference type="GO" id="GO:0046872">
    <property type="term" value="F:metal ion binding"/>
    <property type="evidence" value="ECO:0007669"/>
    <property type="project" value="UniProtKB-KW"/>
</dbReference>
<dbReference type="PIRSF" id="PIRSF005572">
    <property type="entry name" value="NifS"/>
    <property type="match status" value="1"/>
</dbReference>
<dbReference type="EMBL" id="CP030840">
    <property type="protein sequence ID" value="AXC10365.1"/>
    <property type="molecule type" value="Genomic_DNA"/>
</dbReference>
<dbReference type="PROSITE" id="PS00595">
    <property type="entry name" value="AA_TRANSFER_CLASS_5"/>
    <property type="match status" value="1"/>
</dbReference>
<dbReference type="EC" id="2.8.1.7" evidence="4"/>
<evidence type="ECO:0000313" key="14">
    <source>
        <dbReference type="Proteomes" id="UP000253606"/>
    </source>
</evidence>
<dbReference type="FunFam" id="3.40.640.10:FF:000084">
    <property type="entry name" value="IscS-like cysteine desulfurase"/>
    <property type="match status" value="1"/>
</dbReference>
<evidence type="ECO:0000256" key="9">
    <source>
        <dbReference type="ARBA" id="ARBA00023014"/>
    </source>
</evidence>
<dbReference type="GO" id="GO:0051536">
    <property type="term" value="F:iron-sulfur cluster binding"/>
    <property type="evidence" value="ECO:0007669"/>
    <property type="project" value="UniProtKB-KW"/>
</dbReference>
<evidence type="ECO:0000256" key="4">
    <source>
        <dbReference type="ARBA" id="ARBA00012239"/>
    </source>
</evidence>
<evidence type="ECO:0000256" key="6">
    <source>
        <dbReference type="ARBA" id="ARBA00022723"/>
    </source>
</evidence>
<evidence type="ECO:0000256" key="11">
    <source>
        <dbReference type="RuleBase" id="RU004504"/>
    </source>
</evidence>
<keyword evidence="14" id="KW-1185">Reference proteome</keyword>
<gene>
    <name evidence="13" type="ORF">ACPOL_1014</name>
</gene>
<dbReference type="InterPro" id="IPR020578">
    <property type="entry name" value="Aminotrans_V_PyrdxlP_BS"/>
</dbReference>
<dbReference type="GO" id="GO:0031071">
    <property type="term" value="F:cysteine desulfurase activity"/>
    <property type="evidence" value="ECO:0007669"/>
    <property type="project" value="UniProtKB-EC"/>
</dbReference>
<proteinExistence type="inferred from homology"/>
<dbReference type="PANTHER" id="PTHR11601:SF34">
    <property type="entry name" value="CYSTEINE DESULFURASE"/>
    <property type="match status" value="1"/>
</dbReference>
<evidence type="ECO:0000313" key="13">
    <source>
        <dbReference type="EMBL" id="AXC10365.1"/>
    </source>
</evidence>
<dbReference type="SUPFAM" id="SSF53383">
    <property type="entry name" value="PLP-dependent transferases"/>
    <property type="match status" value="1"/>
</dbReference>
<evidence type="ECO:0000256" key="10">
    <source>
        <dbReference type="ARBA" id="ARBA00050776"/>
    </source>
</evidence>
<reference evidence="13 14" key="1">
    <citation type="journal article" date="2018" name="Front. Microbiol.">
        <title>Hydrolytic Capabilities as a Key to Environmental Success: Chitinolytic and Cellulolytic Acidobacteria From Acidic Sub-arctic Soils and Boreal Peatlands.</title>
        <authorList>
            <person name="Belova S.E."/>
            <person name="Ravin N.V."/>
            <person name="Pankratov T.A."/>
            <person name="Rakitin A.L."/>
            <person name="Ivanova A.A."/>
            <person name="Beletsky A.V."/>
            <person name="Mardanov A.V."/>
            <person name="Sinninghe Damste J.S."/>
            <person name="Dedysh S.N."/>
        </authorList>
    </citation>
    <scope>NUCLEOTIDE SEQUENCE [LARGE SCALE GENOMIC DNA]</scope>
    <source>
        <strain evidence="13 14">SBC82</strain>
    </source>
</reference>
<comment type="function">
    <text evidence="2">Catalyzes the removal of elemental sulfur atoms from cysteine to produce alanine. Seems to participate in the biosynthesis of the nitrogenase metalloclusters by providing the inorganic sulfur required for the Fe-S core formation.</text>
</comment>
<comment type="similarity">
    <text evidence="3">Belongs to the class-V pyridoxal-phosphate-dependent aminotransferase family. NifS/IscS subfamily.</text>
</comment>
<evidence type="ECO:0000256" key="8">
    <source>
        <dbReference type="ARBA" id="ARBA00023004"/>
    </source>
</evidence>
<accession>A0A2Z5FVH6</accession>
<evidence type="ECO:0000256" key="3">
    <source>
        <dbReference type="ARBA" id="ARBA00006490"/>
    </source>
</evidence>
<evidence type="ECO:0000256" key="1">
    <source>
        <dbReference type="ARBA" id="ARBA00001933"/>
    </source>
</evidence>
<keyword evidence="8" id="KW-0408">Iron</keyword>
<evidence type="ECO:0000256" key="2">
    <source>
        <dbReference type="ARBA" id="ARBA00003120"/>
    </source>
</evidence>
<dbReference type="Pfam" id="PF00266">
    <property type="entry name" value="Aminotran_5"/>
    <property type="match status" value="1"/>
</dbReference>
<dbReference type="InterPro" id="IPR015424">
    <property type="entry name" value="PyrdxlP-dep_Trfase"/>
</dbReference>